<evidence type="ECO:0000256" key="2">
    <source>
        <dbReference type="ARBA" id="ARBA00022475"/>
    </source>
</evidence>
<dbReference type="InterPro" id="IPR043428">
    <property type="entry name" value="LivM-like"/>
</dbReference>
<dbReference type="InterPro" id="IPR017778">
    <property type="entry name" value="ABC_transptr_urea_perm_UrtC"/>
</dbReference>
<dbReference type="PANTHER" id="PTHR30482:SF4">
    <property type="entry name" value="SLR1201 PROTEIN"/>
    <property type="match status" value="1"/>
</dbReference>
<feature type="compositionally biased region" description="Polar residues" evidence="6">
    <location>
        <begin position="395"/>
        <end position="406"/>
    </location>
</feature>
<dbReference type="Proteomes" id="UP001589766">
    <property type="component" value="Unassembled WGS sequence"/>
</dbReference>
<evidence type="ECO:0000256" key="1">
    <source>
        <dbReference type="ARBA" id="ARBA00004651"/>
    </source>
</evidence>
<dbReference type="PANTHER" id="PTHR30482">
    <property type="entry name" value="HIGH-AFFINITY BRANCHED-CHAIN AMINO ACID TRANSPORT SYSTEM PERMEASE"/>
    <property type="match status" value="1"/>
</dbReference>
<name>A0ABV6F7K4_9MICC</name>
<keyword evidence="3 7" id="KW-0812">Transmembrane</keyword>
<feature type="transmembrane region" description="Helical" evidence="7">
    <location>
        <begin position="314"/>
        <end position="340"/>
    </location>
</feature>
<feature type="transmembrane region" description="Helical" evidence="7">
    <location>
        <begin position="179"/>
        <end position="197"/>
    </location>
</feature>
<comment type="caution">
    <text evidence="8">The sequence shown here is derived from an EMBL/GenBank/DDBJ whole genome shotgun (WGS) entry which is preliminary data.</text>
</comment>
<feature type="transmembrane region" description="Helical" evidence="7">
    <location>
        <begin position="228"/>
        <end position="248"/>
    </location>
</feature>
<feature type="transmembrane region" description="Helical" evidence="7">
    <location>
        <begin position="141"/>
        <end position="167"/>
    </location>
</feature>
<dbReference type="Pfam" id="PF02653">
    <property type="entry name" value="BPD_transp_2"/>
    <property type="match status" value="1"/>
</dbReference>
<feature type="region of interest" description="Disordered" evidence="6">
    <location>
        <begin position="1"/>
        <end position="33"/>
    </location>
</feature>
<evidence type="ECO:0000256" key="6">
    <source>
        <dbReference type="SAM" id="MobiDB-lite"/>
    </source>
</evidence>
<keyword evidence="4 7" id="KW-1133">Transmembrane helix</keyword>
<dbReference type="CDD" id="cd06581">
    <property type="entry name" value="TM_PBP1_LivM_like"/>
    <property type="match status" value="1"/>
</dbReference>
<evidence type="ECO:0000256" key="3">
    <source>
        <dbReference type="ARBA" id="ARBA00022692"/>
    </source>
</evidence>
<keyword evidence="9" id="KW-1185">Reference proteome</keyword>
<gene>
    <name evidence="8" type="primary">urtC</name>
    <name evidence="8" type="ORF">ACFFIO_13445</name>
</gene>
<feature type="transmembrane region" description="Helical" evidence="7">
    <location>
        <begin position="71"/>
        <end position="89"/>
    </location>
</feature>
<feature type="compositionally biased region" description="Low complexity" evidence="6">
    <location>
        <begin position="1"/>
        <end position="22"/>
    </location>
</feature>
<feature type="region of interest" description="Disordered" evidence="6">
    <location>
        <begin position="383"/>
        <end position="406"/>
    </location>
</feature>
<evidence type="ECO:0000256" key="5">
    <source>
        <dbReference type="ARBA" id="ARBA00023136"/>
    </source>
</evidence>
<accession>A0ABV6F7K4</accession>
<comment type="subcellular location">
    <subcellularLocation>
        <location evidence="1">Cell membrane</location>
        <topology evidence="1">Multi-pass membrane protein</topology>
    </subcellularLocation>
</comment>
<feature type="transmembrane region" description="Helical" evidence="7">
    <location>
        <begin position="279"/>
        <end position="302"/>
    </location>
</feature>
<evidence type="ECO:0000313" key="9">
    <source>
        <dbReference type="Proteomes" id="UP001589766"/>
    </source>
</evidence>
<dbReference type="RefSeq" id="WP_378042543.1">
    <property type="nucleotide sequence ID" value="NZ_JBHLWH010000039.1"/>
</dbReference>
<reference evidence="8 9" key="1">
    <citation type="submission" date="2024-09" db="EMBL/GenBank/DDBJ databases">
        <authorList>
            <person name="Sun Q."/>
            <person name="Mori K."/>
        </authorList>
    </citation>
    <scope>NUCLEOTIDE SEQUENCE [LARGE SCALE GENOMIC DNA]</scope>
    <source>
        <strain evidence="8 9">CCM 7609</strain>
    </source>
</reference>
<sequence>MSFTSTERTEDTTGTAHETAGGTAVGPSLGRPAGPVPGVPRRRIAYGGITALAVALMVIVPMVFGPFQVNQIGRFVSLAIVAVGIGLAWGRGGMLTMGQGAFFGIGAYIMAMHMLLSDAALNGPDTLPSFMVLSGRSELPWFWIPFSSGGTTLVAIVALPALVAGLLGLSLFKRKVKGAYFAILNQALVAAVAVLLIGQQDTLGGSNGLSGFQSFMGLSLADPLNQRFVYLLACGVLVAMLAVAYWLMRSRFGELLVATRDGEERVRFLGYDPAFVKTIAYMVAAVMASIGGALFVPIVGIISPTSIGVAPSIAFVIGVAVGGRSSLFGPVLGALVVAWAESSLAQAFPSGWSYLQGLLLILVIVLLPGGVASLGQRFRRRRAGGDESAADQPKTIPNTISKGAHA</sequence>
<feature type="transmembrane region" description="Helical" evidence="7">
    <location>
        <begin position="352"/>
        <end position="374"/>
    </location>
</feature>
<evidence type="ECO:0000256" key="4">
    <source>
        <dbReference type="ARBA" id="ARBA00022989"/>
    </source>
</evidence>
<keyword evidence="5 7" id="KW-0472">Membrane</keyword>
<feature type="transmembrane region" description="Helical" evidence="7">
    <location>
        <begin position="101"/>
        <end position="121"/>
    </location>
</feature>
<keyword evidence="2" id="KW-1003">Cell membrane</keyword>
<proteinExistence type="predicted"/>
<protein>
    <submittedName>
        <fullName evidence="8">Urea ABC transporter permease subunit UrtC</fullName>
    </submittedName>
</protein>
<evidence type="ECO:0000256" key="7">
    <source>
        <dbReference type="SAM" id="Phobius"/>
    </source>
</evidence>
<feature type="transmembrane region" description="Helical" evidence="7">
    <location>
        <begin position="44"/>
        <end position="65"/>
    </location>
</feature>
<organism evidence="8 9">
    <name type="scientific">Citricoccus parietis</name>
    <dbReference type="NCBI Taxonomy" id="592307"/>
    <lineage>
        <taxon>Bacteria</taxon>
        <taxon>Bacillati</taxon>
        <taxon>Actinomycetota</taxon>
        <taxon>Actinomycetes</taxon>
        <taxon>Micrococcales</taxon>
        <taxon>Micrococcaceae</taxon>
        <taxon>Citricoccus</taxon>
    </lineage>
</organism>
<feature type="transmembrane region" description="Helical" evidence="7">
    <location>
        <begin position="203"/>
        <end position="221"/>
    </location>
</feature>
<evidence type="ECO:0000313" key="8">
    <source>
        <dbReference type="EMBL" id="MFC0249505.1"/>
    </source>
</evidence>
<dbReference type="NCBIfam" id="TIGR03408">
    <property type="entry name" value="urea_trans_UrtC"/>
    <property type="match status" value="1"/>
</dbReference>
<dbReference type="InterPro" id="IPR001851">
    <property type="entry name" value="ABC_transp_permease"/>
</dbReference>
<dbReference type="EMBL" id="JBHLWH010000039">
    <property type="protein sequence ID" value="MFC0249505.1"/>
    <property type="molecule type" value="Genomic_DNA"/>
</dbReference>